<dbReference type="InterPro" id="IPR004391">
    <property type="entry name" value="Glu_race"/>
</dbReference>
<comment type="function">
    <text evidence="7">Provides the (R)-glutamate required for cell wall biosynthesis.</text>
</comment>
<dbReference type="GO" id="GO:0071555">
    <property type="term" value="P:cell wall organization"/>
    <property type="evidence" value="ECO:0007669"/>
    <property type="project" value="UniProtKB-KW"/>
</dbReference>
<dbReference type="OrthoDB" id="9801055at2"/>
<feature type="active site" description="Proton donor/acceptor" evidence="7">
    <location>
        <position position="182"/>
    </location>
</feature>
<dbReference type="InterPro" id="IPR001920">
    <property type="entry name" value="Asp/Glu_race"/>
</dbReference>
<dbReference type="PROSITE" id="PS00923">
    <property type="entry name" value="ASP_GLU_RACEMASE_1"/>
    <property type="match status" value="1"/>
</dbReference>
<comment type="catalytic activity">
    <reaction evidence="1 7">
        <text>L-glutamate = D-glutamate</text>
        <dbReference type="Rhea" id="RHEA:12813"/>
        <dbReference type="ChEBI" id="CHEBI:29985"/>
        <dbReference type="ChEBI" id="CHEBI:29986"/>
        <dbReference type="EC" id="5.1.1.3"/>
    </reaction>
</comment>
<dbReference type="FunFam" id="3.40.50.1860:FF:000001">
    <property type="entry name" value="Glutamate racemase"/>
    <property type="match status" value="1"/>
</dbReference>
<dbReference type="UniPathway" id="UPA00219"/>
<evidence type="ECO:0000256" key="6">
    <source>
        <dbReference type="ARBA" id="ARBA00023316"/>
    </source>
</evidence>
<keyword evidence="3 7" id="KW-0133">Cell shape</keyword>
<evidence type="ECO:0000256" key="1">
    <source>
        <dbReference type="ARBA" id="ARBA00001602"/>
    </source>
</evidence>
<comment type="similarity">
    <text evidence="7">Belongs to the aspartate/glutamate racemases family.</text>
</comment>
<feature type="binding site" evidence="7">
    <location>
        <begin position="72"/>
        <end position="73"/>
    </location>
    <ligand>
        <name>substrate</name>
    </ligand>
</feature>
<dbReference type="GO" id="GO:0008360">
    <property type="term" value="P:regulation of cell shape"/>
    <property type="evidence" value="ECO:0007669"/>
    <property type="project" value="UniProtKB-KW"/>
</dbReference>
<keyword evidence="4 7" id="KW-0573">Peptidoglycan synthesis</keyword>
<dbReference type="STRING" id="550447.SAMN05428946_2025"/>
<evidence type="ECO:0000256" key="3">
    <source>
        <dbReference type="ARBA" id="ARBA00022960"/>
    </source>
</evidence>
<dbReference type="Proteomes" id="UP000187550">
    <property type="component" value="Unassembled WGS sequence"/>
</dbReference>
<feature type="binding site" evidence="7">
    <location>
        <begin position="40"/>
        <end position="41"/>
    </location>
    <ligand>
        <name>substrate</name>
    </ligand>
</feature>
<feature type="binding site" evidence="7">
    <location>
        <begin position="8"/>
        <end position="9"/>
    </location>
    <ligand>
        <name>substrate</name>
    </ligand>
</feature>
<evidence type="ECO:0000256" key="5">
    <source>
        <dbReference type="ARBA" id="ARBA00023235"/>
    </source>
</evidence>
<dbReference type="EMBL" id="FTPL01000003">
    <property type="protein sequence ID" value="SIT87220.1"/>
    <property type="molecule type" value="Genomic_DNA"/>
</dbReference>
<gene>
    <name evidence="7" type="primary">murI</name>
    <name evidence="8" type="ORF">SAMN05428946_2025</name>
</gene>
<dbReference type="InterPro" id="IPR015942">
    <property type="entry name" value="Asp/Glu/hydantoin_racemase"/>
</dbReference>
<evidence type="ECO:0000256" key="7">
    <source>
        <dbReference type="HAMAP-Rule" id="MF_00258"/>
    </source>
</evidence>
<evidence type="ECO:0000256" key="4">
    <source>
        <dbReference type="ARBA" id="ARBA00022984"/>
    </source>
</evidence>
<dbReference type="HAMAP" id="MF_00258">
    <property type="entry name" value="Glu_racemase"/>
    <property type="match status" value="1"/>
</dbReference>
<comment type="pathway">
    <text evidence="7">Cell wall biogenesis; peptidoglycan biosynthesis.</text>
</comment>
<keyword evidence="9" id="KW-1185">Reference proteome</keyword>
<evidence type="ECO:0000313" key="8">
    <source>
        <dbReference type="EMBL" id="SIT87220.1"/>
    </source>
</evidence>
<dbReference type="Pfam" id="PF01177">
    <property type="entry name" value="Asp_Glu_race"/>
    <property type="match status" value="1"/>
</dbReference>
<organism evidence="8 9">
    <name type="scientific">Edaphobacillus lindanitolerans</name>
    <dbReference type="NCBI Taxonomy" id="550447"/>
    <lineage>
        <taxon>Bacteria</taxon>
        <taxon>Bacillati</taxon>
        <taxon>Bacillota</taxon>
        <taxon>Bacilli</taxon>
        <taxon>Bacillales</taxon>
        <taxon>Bacillaceae</taxon>
        <taxon>Edaphobacillus</taxon>
    </lineage>
</organism>
<protein>
    <recommendedName>
        <fullName evidence="2 7">Glutamate racemase</fullName>
        <ecNumber evidence="2 7">5.1.1.3</ecNumber>
    </recommendedName>
</protein>
<dbReference type="PANTHER" id="PTHR21198">
    <property type="entry name" value="GLUTAMATE RACEMASE"/>
    <property type="match status" value="1"/>
</dbReference>
<dbReference type="RefSeq" id="WP_076758661.1">
    <property type="nucleotide sequence ID" value="NZ_FTPL01000003.1"/>
</dbReference>
<feature type="active site" description="Proton donor/acceptor" evidence="7">
    <location>
        <position position="71"/>
    </location>
</feature>
<dbReference type="PANTHER" id="PTHR21198:SF2">
    <property type="entry name" value="GLUTAMATE RACEMASE"/>
    <property type="match status" value="1"/>
</dbReference>
<dbReference type="InterPro" id="IPR018187">
    <property type="entry name" value="Asp/Glu_racemase_AS_1"/>
</dbReference>
<dbReference type="GO" id="GO:0008881">
    <property type="term" value="F:glutamate racemase activity"/>
    <property type="evidence" value="ECO:0007669"/>
    <property type="project" value="UniProtKB-UniRule"/>
</dbReference>
<keyword evidence="6 7" id="KW-0961">Cell wall biogenesis/degradation</keyword>
<dbReference type="Gene3D" id="3.40.50.1860">
    <property type="match status" value="2"/>
</dbReference>
<dbReference type="GO" id="GO:0009252">
    <property type="term" value="P:peptidoglycan biosynthetic process"/>
    <property type="evidence" value="ECO:0007669"/>
    <property type="project" value="UniProtKB-UniRule"/>
</dbReference>
<dbReference type="NCBIfam" id="TIGR00067">
    <property type="entry name" value="glut_race"/>
    <property type="match status" value="1"/>
</dbReference>
<dbReference type="EC" id="5.1.1.3" evidence="2 7"/>
<evidence type="ECO:0000256" key="2">
    <source>
        <dbReference type="ARBA" id="ARBA00013090"/>
    </source>
</evidence>
<feature type="binding site" evidence="7">
    <location>
        <begin position="183"/>
        <end position="184"/>
    </location>
    <ligand>
        <name>substrate</name>
    </ligand>
</feature>
<name>A0A1U7PL32_9BACI</name>
<sequence length="262" mass="29116">MKSIAVIDSGSGGLTVANRLFERLPGERIIYVGDHGNCPYGNKSEQEIKEAVFRVIRFLGRFELKMLVVACNTATALMLDELKEMLDFPVIGVIEPGAEMAAGATQNRRIGVIATRRTAESRMYEKTIKEKLPGAAVFEQACPKLVDYLENDETLETEMLAALEEYLAPLRSSEADTLVMGCTHYPLAEKQIRKVWGGRMNLVDPALGTAERVREALQKSGGLSAVNRENHLFFTTGEVDEFSEKVKRWTPVVRPVVLPLEN</sequence>
<proteinExistence type="inferred from homology"/>
<reference evidence="9" key="1">
    <citation type="submission" date="2017-01" db="EMBL/GenBank/DDBJ databases">
        <authorList>
            <person name="Varghese N."/>
            <person name="Submissions S."/>
        </authorList>
    </citation>
    <scope>NUCLEOTIDE SEQUENCE [LARGE SCALE GENOMIC DNA]</scope>
    <source>
        <strain evidence="9">MNA4</strain>
    </source>
</reference>
<evidence type="ECO:0000313" key="9">
    <source>
        <dbReference type="Proteomes" id="UP000187550"/>
    </source>
</evidence>
<accession>A0A1U7PL32</accession>
<keyword evidence="5 7" id="KW-0413">Isomerase</keyword>
<dbReference type="SUPFAM" id="SSF53681">
    <property type="entry name" value="Aspartate/glutamate racemase"/>
    <property type="match status" value="2"/>
</dbReference>
<dbReference type="AlphaFoldDB" id="A0A1U7PL32"/>